<name>D8LPD7_ECTSI</name>
<proteinExistence type="predicted"/>
<reference evidence="2 3" key="1">
    <citation type="journal article" date="2010" name="Nature">
        <title>The Ectocarpus genome and the independent evolution of multicellularity in brown algae.</title>
        <authorList>
            <person name="Cock J.M."/>
            <person name="Sterck L."/>
            <person name="Rouze P."/>
            <person name="Scornet D."/>
            <person name="Allen A.E."/>
            <person name="Amoutzias G."/>
            <person name="Anthouard V."/>
            <person name="Artiguenave F."/>
            <person name="Aury J.M."/>
            <person name="Badger J.H."/>
            <person name="Beszteri B."/>
            <person name="Billiau K."/>
            <person name="Bonnet E."/>
            <person name="Bothwell J.H."/>
            <person name="Bowler C."/>
            <person name="Boyen C."/>
            <person name="Brownlee C."/>
            <person name="Carrano C.J."/>
            <person name="Charrier B."/>
            <person name="Cho G.Y."/>
            <person name="Coelho S.M."/>
            <person name="Collen J."/>
            <person name="Corre E."/>
            <person name="Da Silva C."/>
            <person name="Delage L."/>
            <person name="Delaroque N."/>
            <person name="Dittami S.M."/>
            <person name="Doulbeau S."/>
            <person name="Elias M."/>
            <person name="Farnham G."/>
            <person name="Gachon C.M."/>
            <person name="Gschloessl B."/>
            <person name="Heesch S."/>
            <person name="Jabbari K."/>
            <person name="Jubin C."/>
            <person name="Kawai H."/>
            <person name="Kimura K."/>
            <person name="Kloareg B."/>
            <person name="Kupper F.C."/>
            <person name="Lang D."/>
            <person name="Le Bail A."/>
            <person name="Leblanc C."/>
            <person name="Lerouge P."/>
            <person name="Lohr M."/>
            <person name="Lopez P.J."/>
            <person name="Martens C."/>
            <person name="Maumus F."/>
            <person name="Michel G."/>
            <person name="Miranda-Saavedra D."/>
            <person name="Morales J."/>
            <person name="Moreau H."/>
            <person name="Motomura T."/>
            <person name="Nagasato C."/>
            <person name="Napoli C.A."/>
            <person name="Nelson D.R."/>
            <person name="Nyvall-Collen P."/>
            <person name="Peters A.F."/>
            <person name="Pommier C."/>
            <person name="Potin P."/>
            <person name="Poulain J."/>
            <person name="Quesneville H."/>
            <person name="Read B."/>
            <person name="Rensing S.A."/>
            <person name="Ritter A."/>
            <person name="Rousvoal S."/>
            <person name="Samanta M."/>
            <person name="Samson G."/>
            <person name="Schroeder D.C."/>
            <person name="Segurens B."/>
            <person name="Strittmatter M."/>
            <person name="Tonon T."/>
            <person name="Tregear J.W."/>
            <person name="Valentin K."/>
            <person name="von Dassow P."/>
            <person name="Yamagishi T."/>
            <person name="Van de Peer Y."/>
            <person name="Wincker P."/>
        </authorList>
    </citation>
    <scope>NUCLEOTIDE SEQUENCE [LARGE SCALE GENOMIC DNA]</scope>
    <source>
        <strain evidence="3">Ec32 / CCAP1310/4</strain>
    </source>
</reference>
<dbReference type="EMBL" id="FN648730">
    <property type="protein sequence ID" value="CBN80408.1"/>
    <property type="molecule type" value="Genomic_DNA"/>
</dbReference>
<protein>
    <submittedName>
        <fullName evidence="2">FirrV-1-B24</fullName>
    </submittedName>
</protein>
<dbReference type="InParanoid" id="D8LPD7"/>
<evidence type="ECO:0000256" key="1">
    <source>
        <dbReference type="SAM" id="MobiDB-lite"/>
    </source>
</evidence>
<dbReference type="AlphaFoldDB" id="D8LPD7"/>
<gene>
    <name evidence="2" type="ORF">Esi_0052_0122</name>
</gene>
<dbReference type="Proteomes" id="UP000002630">
    <property type="component" value="Linkage Group LG16"/>
</dbReference>
<accession>D8LPD7</accession>
<evidence type="ECO:0000313" key="2">
    <source>
        <dbReference type="EMBL" id="CBN80408.1"/>
    </source>
</evidence>
<organism evidence="2 3">
    <name type="scientific">Ectocarpus siliculosus</name>
    <name type="common">Brown alga</name>
    <name type="synonym">Conferva siliculosa</name>
    <dbReference type="NCBI Taxonomy" id="2880"/>
    <lineage>
        <taxon>Eukaryota</taxon>
        <taxon>Sar</taxon>
        <taxon>Stramenopiles</taxon>
        <taxon>Ochrophyta</taxon>
        <taxon>PX clade</taxon>
        <taxon>Phaeophyceae</taxon>
        <taxon>Ectocarpales</taxon>
        <taxon>Ectocarpaceae</taxon>
        <taxon>Ectocarpus</taxon>
    </lineage>
</organism>
<evidence type="ECO:0000313" key="3">
    <source>
        <dbReference type="Proteomes" id="UP000002630"/>
    </source>
</evidence>
<sequence>MSMSCSPVIPSSVLAFFAGSGGVNILASPLFLQKHTGRSRVVLPTHDIYHAGKDKEGNAVYTVYRILAKEYKHNTIQGMLCVSLVSGYGVKDDSVRGSSNSVFMRPNDLKKLMTEGTTSIKRNSVVVFQTGMVVRLEDIEIFCDLPLINKRDLIEKQSVGAVCKRDMYKATRGEDNWAHVKAGALIKDMESSVHQLLLPYYRRYRDNSNDSQHFFRAFMEDMIRTCDAHHKNFIEGEHFDDLLTGIVERNKKRSCPSLQTETRPRKKWGGKLDAAGSGPETPVSPTVSGVTKTKRDLVKDALKNVSREKIASIIF</sequence>
<feature type="region of interest" description="Disordered" evidence="1">
    <location>
        <begin position="253"/>
        <end position="289"/>
    </location>
</feature>
<dbReference type="EMBL" id="FN649741">
    <property type="protein sequence ID" value="CBN80408.1"/>
    <property type="molecule type" value="Genomic_DNA"/>
</dbReference>
<keyword evidence="3" id="KW-1185">Reference proteome</keyword>